<dbReference type="AlphaFoldDB" id="A0A269XDX3"/>
<evidence type="ECO:0000256" key="2">
    <source>
        <dbReference type="ARBA" id="ARBA00022679"/>
    </source>
</evidence>
<dbReference type="PANTHER" id="PTHR11735">
    <property type="entry name" value="TRNA N6-ADENOSINE THREONYLCARBAMOYLTRANSFERASE"/>
    <property type="match status" value="1"/>
</dbReference>
<dbReference type="Proteomes" id="UP000216802">
    <property type="component" value="Unassembled WGS sequence"/>
</dbReference>
<evidence type="ECO:0000256" key="1">
    <source>
        <dbReference type="ARBA" id="ARBA00012156"/>
    </source>
</evidence>
<dbReference type="InterPro" id="IPR017860">
    <property type="entry name" value="Peptidase_M22_CS"/>
</dbReference>
<dbReference type="PRINTS" id="PR00789">
    <property type="entry name" value="OSIALOPTASE"/>
</dbReference>
<dbReference type="GO" id="GO:0070525">
    <property type="term" value="P:tRNA threonylcarbamoyladenosine metabolic process"/>
    <property type="evidence" value="ECO:0007669"/>
    <property type="project" value="UniProtKB-ARBA"/>
</dbReference>
<dbReference type="GO" id="GO:0046872">
    <property type="term" value="F:metal ion binding"/>
    <property type="evidence" value="ECO:0007669"/>
    <property type="project" value="UniProtKB-KW"/>
</dbReference>
<keyword evidence="5" id="KW-0408">Iron</keyword>
<proteinExistence type="predicted"/>
<sequence length="74" mass="7824">MTATIEESLTTANMTMEDIDAVAVTQGPGLIGALLIGINAAKALAFAYDKPIIPVHHIAGHIYANHLEQPLTFP</sequence>
<dbReference type="EC" id="2.3.1.234" evidence="1"/>
<dbReference type="Gene3D" id="3.30.420.40">
    <property type="match status" value="1"/>
</dbReference>
<evidence type="ECO:0000256" key="5">
    <source>
        <dbReference type="ARBA" id="ARBA00023004"/>
    </source>
</evidence>
<gene>
    <name evidence="9" type="ORF">B8W98_13655</name>
</gene>
<reference evidence="9 10" key="1">
    <citation type="submission" date="2017-04" db="EMBL/GenBank/DDBJ databases">
        <title>Kefir bacterial isolates.</title>
        <authorList>
            <person name="Kim Y."/>
            <person name="Blasche S."/>
            <person name="Patil K.R."/>
        </authorList>
    </citation>
    <scope>NUCLEOTIDE SEQUENCE [LARGE SCALE GENOMIC DNA]</scope>
    <source>
        <strain evidence="9 10">OG2</strain>
    </source>
</reference>
<evidence type="ECO:0000256" key="3">
    <source>
        <dbReference type="ARBA" id="ARBA00022694"/>
    </source>
</evidence>
<evidence type="ECO:0000256" key="7">
    <source>
        <dbReference type="ARBA" id="ARBA00048117"/>
    </source>
</evidence>
<name>A0A269XDX3_9LACO</name>
<dbReference type="SUPFAM" id="SSF53067">
    <property type="entry name" value="Actin-like ATPase domain"/>
    <property type="match status" value="1"/>
</dbReference>
<dbReference type="GO" id="GO:0006400">
    <property type="term" value="P:tRNA modification"/>
    <property type="evidence" value="ECO:0007669"/>
    <property type="project" value="UniProtKB-ARBA"/>
</dbReference>
<dbReference type="GO" id="GO:0061711">
    <property type="term" value="F:tRNA N(6)-L-threonylcarbamoyladenine synthase activity"/>
    <property type="evidence" value="ECO:0007669"/>
    <property type="project" value="UniProtKB-EC"/>
</dbReference>
<feature type="domain" description="Gcp-like" evidence="8">
    <location>
        <begin position="2"/>
        <end position="74"/>
    </location>
</feature>
<comment type="catalytic activity">
    <reaction evidence="7">
        <text>L-threonylcarbamoyladenylate + adenosine(37) in tRNA = N(6)-L-threonylcarbamoyladenosine(37) in tRNA + AMP + H(+)</text>
        <dbReference type="Rhea" id="RHEA:37059"/>
        <dbReference type="Rhea" id="RHEA-COMP:10162"/>
        <dbReference type="Rhea" id="RHEA-COMP:10163"/>
        <dbReference type="ChEBI" id="CHEBI:15378"/>
        <dbReference type="ChEBI" id="CHEBI:73682"/>
        <dbReference type="ChEBI" id="CHEBI:74411"/>
        <dbReference type="ChEBI" id="CHEBI:74418"/>
        <dbReference type="ChEBI" id="CHEBI:456215"/>
        <dbReference type="EC" id="2.3.1.234"/>
    </reaction>
</comment>
<dbReference type="InterPro" id="IPR000905">
    <property type="entry name" value="Gcp-like_dom"/>
</dbReference>
<dbReference type="PANTHER" id="PTHR11735:SF6">
    <property type="entry name" value="TRNA N6-ADENOSINE THREONYLCARBAMOYLTRANSFERASE, MITOCHONDRIAL"/>
    <property type="match status" value="1"/>
</dbReference>
<dbReference type="EMBL" id="NCXI01000563">
    <property type="protein sequence ID" value="PAK71408.1"/>
    <property type="molecule type" value="Genomic_DNA"/>
</dbReference>
<protein>
    <recommendedName>
        <fullName evidence="1">N(6)-L-threonylcarbamoyladenine synthase</fullName>
        <ecNumber evidence="1">2.3.1.234</ecNumber>
    </recommendedName>
</protein>
<accession>A0A269XDX3</accession>
<evidence type="ECO:0000259" key="8">
    <source>
        <dbReference type="Pfam" id="PF00814"/>
    </source>
</evidence>
<keyword evidence="3" id="KW-0819">tRNA processing</keyword>
<keyword evidence="6" id="KW-0012">Acyltransferase</keyword>
<comment type="caution">
    <text evidence="9">The sequence shown here is derived from an EMBL/GenBank/DDBJ whole genome shotgun (WGS) entry which is preliminary data.</text>
</comment>
<keyword evidence="4" id="KW-0479">Metal-binding</keyword>
<dbReference type="Pfam" id="PF00814">
    <property type="entry name" value="TsaD"/>
    <property type="match status" value="1"/>
</dbReference>
<dbReference type="InterPro" id="IPR043129">
    <property type="entry name" value="ATPase_NBD"/>
</dbReference>
<dbReference type="PROSITE" id="PS01016">
    <property type="entry name" value="GLYCOPROTEASE"/>
    <property type="match status" value="1"/>
</dbReference>
<dbReference type="InterPro" id="IPR017861">
    <property type="entry name" value="KAE1/TsaD"/>
</dbReference>
<evidence type="ECO:0000313" key="10">
    <source>
        <dbReference type="Proteomes" id="UP000216802"/>
    </source>
</evidence>
<keyword evidence="2 9" id="KW-0808">Transferase</keyword>
<evidence type="ECO:0000313" key="9">
    <source>
        <dbReference type="EMBL" id="PAK71408.1"/>
    </source>
</evidence>
<evidence type="ECO:0000256" key="4">
    <source>
        <dbReference type="ARBA" id="ARBA00022723"/>
    </source>
</evidence>
<evidence type="ECO:0000256" key="6">
    <source>
        <dbReference type="ARBA" id="ARBA00023315"/>
    </source>
</evidence>
<organism evidence="9 10">
    <name type="scientific">Lentilactobacillus parakefiri</name>
    <dbReference type="NCBI Taxonomy" id="152332"/>
    <lineage>
        <taxon>Bacteria</taxon>
        <taxon>Bacillati</taxon>
        <taxon>Bacillota</taxon>
        <taxon>Bacilli</taxon>
        <taxon>Lactobacillales</taxon>
        <taxon>Lactobacillaceae</taxon>
        <taxon>Lentilactobacillus</taxon>
    </lineage>
</organism>
<feature type="non-terminal residue" evidence="9">
    <location>
        <position position="74"/>
    </location>
</feature>